<evidence type="ECO:0000256" key="12">
    <source>
        <dbReference type="ARBA" id="ARBA00060548"/>
    </source>
</evidence>
<keyword evidence="5 14" id="KW-0808">Transferase</keyword>
<keyword evidence="8" id="KW-0456">Lyase</keyword>
<keyword evidence="10" id="KW-0511">Multifunctional enzyme</keyword>
<evidence type="ECO:0000256" key="4">
    <source>
        <dbReference type="ARBA" id="ARBA00022603"/>
    </source>
</evidence>
<keyword evidence="6" id="KW-0949">S-adenosyl-L-methionine</keyword>
<comment type="similarity">
    <text evidence="1">Belongs to the precorrin methyltransferase family.</text>
</comment>
<feature type="domain" description="Tetrapyrrole methylase" evidence="13">
    <location>
        <begin position="10"/>
        <end position="219"/>
    </location>
</feature>
<sequence length="270" mass="29128">MKSLNKEIGTVTLVGAGPGDPELLTIKALRAIESAEVIVYDNLVSQPIRDLFPSTAETLYVGKTKGCHSKTQDEINQLMVELTLSGKNVCRVKGGDAFVFGRGGEEMLLLSQKGIQVSTIPGITAASGCTTYAEIPLTHRGLTQGCTFITAHADKKLDVQWQALAQLNQTIVVYMGLSKTELIRQKLIEHGMSADTPVALIENGCSSDQRNILGTLDQLSELKHQHDVQSPALIVIGQVVSVAEQMQWLHQLNSKIQPDTPSSTVLAKTA</sequence>
<dbReference type="InterPro" id="IPR014776">
    <property type="entry name" value="4pyrrole_Mease_sub2"/>
</dbReference>
<dbReference type="PANTHER" id="PTHR45790">
    <property type="entry name" value="SIROHEME SYNTHASE-RELATED"/>
    <property type="match status" value="1"/>
</dbReference>
<evidence type="ECO:0000256" key="5">
    <source>
        <dbReference type="ARBA" id="ARBA00022679"/>
    </source>
</evidence>
<dbReference type="GO" id="GO:0016829">
    <property type="term" value="F:lyase activity"/>
    <property type="evidence" value="ECO:0007669"/>
    <property type="project" value="UniProtKB-KW"/>
</dbReference>
<evidence type="ECO:0000313" key="14">
    <source>
        <dbReference type="EMBL" id="MCW8334289.1"/>
    </source>
</evidence>
<evidence type="ECO:0000256" key="9">
    <source>
        <dbReference type="ARBA" id="ARBA00023244"/>
    </source>
</evidence>
<dbReference type="EMBL" id="JAKRRX010000051">
    <property type="protein sequence ID" value="MCW8334289.1"/>
    <property type="molecule type" value="Genomic_DNA"/>
</dbReference>
<keyword evidence="9" id="KW-0627">Porphyrin biosynthesis</keyword>
<dbReference type="InterPro" id="IPR003043">
    <property type="entry name" value="Uropor_MeTrfase_CS"/>
</dbReference>
<keyword evidence="7" id="KW-0560">Oxidoreductase</keyword>
<name>A0A9X3CF59_9VIBR</name>
<dbReference type="InterPro" id="IPR000878">
    <property type="entry name" value="4pyrrol_Mease"/>
</dbReference>
<evidence type="ECO:0000256" key="1">
    <source>
        <dbReference type="ARBA" id="ARBA00005879"/>
    </source>
</evidence>
<dbReference type="Gene3D" id="3.40.1010.10">
    <property type="entry name" value="Cobalt-precorrin-4 Transmethylase, Domain 1"/>
    <property type="match status" value="1"/>
</dbReference>
<dbReference type="CDD" id="cd11642">
    <property type="entry name" value="SUMT"/>
    <property type="match status" value="1"/>
</dbReference>
<organism evidence="14 15">
    <name type="scientific">Vibrio paucivorans</name>
    <dbReference type="NCBI Taxonomy" id="2829489"/>
    <lineage>
        <taxon>Bacteria</taxon>
        <taxon>Pseudomonadati</taxon>
        <taxon>Pseudomonadota</taxon>
        <taxon>Gammaproteobacteria</taxon>
        <taxon>Vibrionales</taxon>
        <taxon>Vibrionaceae</taxon>
        <taxon>Vibrio</taxon>
    </lineage>
</organism>
<evidence type="ECO:0000256" key="8">
    <source>
        <dbReference type="ARBA" id="ARBA00023239"/>
    </source>
</evidence>
<keyword evidence="4 14" id="KW-0489">Methyltransferase</keyword>
<dbReference type="NCBIfam" id="NF004790">
    <property type="entry name" value="PRK06136.1"/>
    <property type="match status" value="1"/>
</dbReference>
<dbReference type="InterPro" id="IPR035996">
    <property type="entry name" value="4pyrrol_Methylase_sf"/>
</dbReference>
<comment type="caution">
    <text evidence="14">The sequence shown here is derived from an EMBL/GenBank/DDBJ whole genome shotgun (WGS) entry which is preliminary data.</text>
</comment>
<keyword evidence="15" id="KW-1185">Reference proteome</keyword>
<protein>
    <recommendedName>
        <fullName evidence="2">uroporphyrinogen-III C-methyltransferase</fullName>
        <ecNumber evidence="2">2.1.1.107</ecNumber>
    </recommendedName>
</protein>
<evidence type="ECO:0000313" key="15">
    <source>
        <dbReference type="Proteomes" id="UP001155586"/>
    </source>
</evidence>
<evidence type="ECO:0000259" key="13">
    <source>
        <dbReference type="Pfam" id="PF00590"/>
    </source>
</evidence>
<dbReference type="PANTHER" id="PTHR45790:SF3">
    <property type="entry name" value="S-ADENOSYL-L-METHIONINE-DEPENDENT UROPORPHYRINOGEN III METHYLTRANSFERASE, CHLOROPLASTIC"/>
    <property type="match status" value="1"/>
</dbReference>
<dbReference type="GO" id="GO:0004851">
    <property type="term" value="F:uroporphyrin-III C-methyltransferase activity"/>
    <property type="evidence" value="ECO:0007669"/>
    <property type="project" value="UniProtKB-EC"/>
</dbReference>
<dbReference type="NCBIfam" id="TIGR01469">
    <property type="entry name" value="cobA_cysG_Cterm"/>
    <property type="match status" value="1"/>
</dbReference>
<dbReference type="InterPro" id="IPR014777">
    <property type="entry name" value="4pyrrole_Mease_sub1"/>
</dbReference>
<dbReference type="EC" id="2.1.1.107" evidence="2"/>
<dbReference type="Gene3D" id="3.30.950.10">
    <property type="entry name" value="Methyltransferase, Cobalt-precorrin-4 Transmethylase, Domain 2"/>
    <property type="match status" value="1"/>
</dbReference>
<keyword evidence="3" id="KW-0169">Cobalamin biosynthesis</keyword>
<proteinExistence type="inferred from homology"/>
<dbReference type="InterPro" id="IPR006366">
    <property type="entry name" value="CobA/CysG_C"/>
</dbReference>
<dbReference type="GO" id="GO:0019354">
    <property type="term" value="P:siroheme biosynthetic process"/>
    <property type="evidence" value="ECO:0007669"/>
    <property type="project" value="InterPro"/>
</dbReference>
<reference evidence="14" key="1">
    <citation type="submission" date="2022-02" db="EMBL/GenBank/DDBJ databases">
        <title>Vibrio sp. nov., a new bacterium isolated from Bohai sea, China.</title>
        <authorList>
            <person name="Yuan Y."/>
        </authorList>
    </citation>
    <scope>NUCLEOTIDE SEQUENCE</scope>
    <source>
        <strain evidence="14">DBSS07</strain>
    </source>
</reference>
<evidence type="ECO:0000256" key="10">
    <source>
        <dbReference type="ARBA" id="ARBA00023268"/>
    </source>
</evidence>
<comment type="pathway">
    <text evidence="12">Cofactor biosynthesis; adenosylcobalamin biosynthesis; precorrin-2 from uroporphyrinogen III: step 1/1.</text>
</comment>
<dbReference type="AlphaFoldDB" id="A0A9X3CF59"/>
<dbReference type="RefSeq" id="WP_265687664.1">
    <property type="nucleotide sequence ID" value="NZ_JAKRRX010000051.1"/>
</dbReference>
<dbReference type="Proteomes" id="UP001155586">
    <property type="component" value="Unassembled WGS sequence"/>
</dbReference>
<dbReference type="FunFam" id="3.30.950.10:FF:000001">
    <property type="entry name" value="Siroheme synthase"/>
    <property type="match status" value="1"/>
</dbReference>
<dbReference type="FunFam" id="3.40.1010.10:FF:000001">
    <property type="entry name" value="Siroheme synthase"/>
    <property type="match status" value="1"/>
</dbReference>
<dbReference type="Pfam" id="PF00590">
    <property type="entry name" value="TP_methylase"/>
    <property type="match status" value="1"/>
</dbReference>
<evidence type="ECO:0000256" key="3">
    <source>
        <dbReference type="ARBA" id="ARBA00022573"/>
    </source>
</evidence>
<dbReference type="InterPro" id="IPR050161">
    <property type="entry name" value="Siro_Cobalamin_biosynth"/>
</dbReference>
<evidence type="ECO:0000256" key="7">
    <source>
        <dbReference type="ARBA" id="ARBA00023002"/>
    </source>
</evidence>
<dbReference type="PROSITE" id="PS00839">
    <property type="entry name" value="SUMT_1"/>
    <property type="match status" value="1"/>
</dbReference>
<dbReference type="GO" id="GO:0032259">
    <property type="term" value="P:methylation"/>
    <property type="evidence" value="ECO:0007669"/>
    <property type="project" value="UniProtKB-KW"/>
</dbReference>
<dbReference type="GO" id="GO:0016491">
    <property type="term" value="F:oxidoreductase activity"/>
    <property type="evidence" value="ECO:0007669"/>
    <property type="project" value="UniProtKB-KW"/>
</dbReference>
<gene>
    <name evidence="14" type="primary">cobA</name>
    <name evidence="14" type="ORF">MD483_10700</name>
</gene>
<evidence type="ECO:0000256" key="2">
    <source>
        <dbReference type="ARBA" id="ARBA00012162"/>
    </source>
</evidence>
<dbReference type="GO" id="GO:0009236">
    <property type="term" value="P:cobalamin biosynthetic process"/>
    <property type="evidence" value="ECO:0007669"/>
    <property type="project" value="UniProtKB-KW"/>
</dbReference>
<evidence type="ECO:0000256" key="6">
    <source>
        <dbReference type="ARBA" id="ARBA00022691"/>
    </source>
</evidence>
<comment type="pathway">
    <text evidence="11">Porphyrin-containing compound metabolism; siroheme biosynthesis; precorrin-2 from uroporphyrinogen III: step 1/1.</text>
</comment>
<accession>A0A9X3CF59</accession>
<evidence type="ECO:0000256" key="11">
    <source>
        <dbReference type="ARBA" id="ARBA00025705"/>
    </source>
</evidence>
<dbReference type="SUPFAM" id="SSF53790">
    <property type="entry name" value="Tetrapyrrole methylase"/>
    <property type="match status" value="1"/>
</dbReference>